<keyword evidence="1" id="KW-0813">Transport</keyword>
<dbReference type="InterPro" id="IPR016024">
    <property type="entry name" value="ARM-type_fold"/>
</dbReference>
<feature type="non-terminal residue" evidence="3">
    <location>
        <position position="1"/>
    </location>
</feature>
<evidence type="ECO:0000259" key="2">
    <source>
        <dbReference type="Pfam" id="PF11698"/>
    </source>
</evidence>
<dbReference type="eggNOG" id="KOG2759">
    <property type="taxonomic scope" value="Eukaryota"/>
</dbReference>
<dbReference type="GO" id="GO:0000221">
    <property type="term" value="C:vacuolar proton-transporting V-type ATPase, V1 domain"/>
    <property type="evidence" value="ECO:0007669"/>
    <property type="project" value="InterPro"/>
</dbReference>
<gene>
    <name evidence="3" type="ORF">MICPUCDRAFT_9416</name>
</gene>
<accession>C1MM67</accession>
<evidence type="ECO:0000313" key="3">
    <source>
        <dbReference type="EMBL" id="EEH58525.1"/>
    </source>
</evidence>
<evidence type="ECO:0000313" key="4">
    <source>
        <dbReference type="Proteomes" id="UP000001876"/>
    </source>
</evidence>
<reference evidence="3 4" key="1">
    <citation type="journal article" date="2009" name="Science">
        <title>Green evolution and dynamic adaptations revealed by genomes of the marine picoeukaryotes Micromonas.</title>
        <authorList>
            <person name="Worden A.Z."/>
            <person name="Lee J.H."/>
            <person name="Mock T."/>
            <person name="Rouze P."/>
            <person name="Simmons M.P."/>
            <person name="Aerts A.L."/>
            <person name="Allen A.E."/>
            <person name="Cuvelier M.L."/>
            <person name="Derelle E."/>
            <person name="Everett M.V."/>
            <person name="Foulon E."/>
            <person name="Grimwood J."/>
            <person name="Gundlach H."/>
            <person name="Henrissat B."/>
            <person name="Napoli C."/>
            <person name="McDonald S.M."/>
            <person name="Parker M.S."/>
            <person name="Rombauts S."/>
            <person name="Salamov A."/>
            <person name="Von Dassow P."/>
            <person name="Badger J.H."/>
            <person name="Coutinho P.M."/>
            <person name="Demir E."/>
            <person name="Dubchak I."/>
            <person name="Gentemann C."/>
            <person name="Eikrem W."/>
            <person name="Gready J.E."/>
            <person name="John U."/>
            <person name="Lanier W."/>
            <person name="Lindquist E.A."/>
            <person name="Lucas S."/>
            <person name="Mayer K.F."/>
            <person name="Moreau H."/>
            <person name="Not F."/>
            <person name="Otillar R."/>
            <person name="Panaud O."/>
            <person name="Pangilinan J."/>
            <person name="Paulsen I."/>
            <person name="Piegu B."/>
            <person name="Poliakov A."/>
            <person name="Robbens S."/>
            <person name="Schmutz J."/>
            <person name="Toulza E."/>
            <person name="Wyss T."/>
            <person name="Zelensky A."/>
            <person name="Zhou K."/>
            <person name="Armbrust E.V."/>
            <person name="Bhattacharya D."/>
            <person name="Goodenough U.W."/>
            <person name="Van de Peer Y."/>
            <person name="Grigoriev I.V."/>
        </authorList>
    </citation>
    <scope>NUCLEOTIDE SEQUENCE [LARGE SCALE GENOMIC DNA]</scope>
    <source>
        <strain evidence="3 4">CCMP1545</strain>
    </source>
</reference>
<dbReference type="RefSeq" id="XP_003056880.1">
    <property type="nucleotide sequence ID" value="XM_003056834.1"/>
</dbReference>
<organism evidence="4">
    <name type="scientific">Micromonas pusilla (strain CCMP1545)</name>
    <name type="common">Picoplanktonic green alga</name>
    <dbReference type="NCBI Taxonomy" id="564608"/>
    <lineage>
        <taxon>Eukaryota</taxon>
        <taxon>Viridiplantae</taxon>
        <taxon>Chlorophyta</taxon>
        <taxon>Mamiellophyceae</taxon>
        <taxon>Mamiellales</taxon>
        <taxon>Mamiellaceae</taxon>
        <taxon>Micromonas</taxon>
    </lineage>
</organism>
<dbReference type="STRING" id="564608.C1MM67"/>
<evidence type="ECO:0000256" key="1">
    <source>
        <dbReference type="ARBA" id="ARBA00022448"/>
    </source>
</evidence>
<dbReference type="SUPFAM" id="SSF48371">
    <property type="entry name" value="ARM repeat"/>
    <property type="match status" value="1"/>
</dbReference>
<dbReference type="GeneID" id="9682787"/>
<feature type="domain" description="ATPase V1 complex subunit H C-terminal" evidence="2">
    <location>
        <begin position="2"/>
        <end position="102"/>
    </location>
</feature>
<protein>
    <submittedName>
        <fullName evidence="3">H+-or Na+-translocating f-type, v-type and A-type ATPase superfamily</fullName>
    </submittedName>
</protein>
<sequence>RSEVLSGCLEWYSARGDETFWRENAEKFTRDDCLVLRTLVHILERAADPKTLAVACHDLGMFATRWPAGRFLAEELGGKEKVARLMTHEDADVRKRAVTCMQ</sequence>
<dbReference type="OrthoDB" id="10263554at2759"/>
<feature type="non-terminal residue" evidence="3">
    <location>
        <position position="102"/>
    </location>
</feature>
<dbReference type="AlphaFoldDB" id="C1MM67"/>
<proteinExistence type="predicted"/>
<dbReference type="EMBL" id="GG663737">
    <property type="protein sequence ID" value="EEH58525.1"/>
    <property type="molecule type" value="Genomic_DNA"/>
</dbReference>
<dbReference type="InterPro" id="IPR038497">
    <property type="entry name" value="ATPase_V1-cplx_hsu_C_sf"/>
</dbReference>
<dbReference type="Gene3D" id="1.25.40.150">
    <property type="entry name" value="V-type ATPase, subunit H, C-terminal domain"/>
    <property type="match status" value="1"/>
</dbReference>
<dbReference type="Proteomes" id="UP000001876">
    <property type="component" value="Unassembled WGS sequence"/>
</dbReference>
<dbReference type="GO" id="GO:0046961">
    <property type="term" value="F:proton-transporting ATPase activity, rotational mechanism"/>
    <property type="evidence" value="ECO:0007669"/>
    <property type="project" value="InterPro"/>
</dbReference>
<name>C1MM67_MICPC</name>
<keyword evidence="4" id="KW-1185">Reference proteome</keyword>
<dbReference type="InterPro" id="IPR011987">
    <property type="entry name" value="ATPase_V1-cplx_hsu_C"/>
</dbReference>
<dbReference type="OMA" id="MALIDHE"/>
<dbReference type="KEGG" id="mpp:MICPUCDRAFT_9416"/>
<dbReference type="PANTHER" id="PTHR10698:SF0">
    <property type="entry name" value="V-TYPE PROTON ATPASE SUBUNIT H"/>
    <property type="match status" value="1"/>
</dbReference>
<dbReference type="InterPro" id="IPR004908">
    <property type="entry name" value="ATPase_V1-cplx_hsu"/>
</dbReference>
<dbReference type="PANTHER" id="PTHR10698">
    <property type="entry name" value="V-TYPE PROTON ATPASE SUBUNIT H"/>
    <property type="match status" value="1"/>
</dbReference>
<dbReference type="Pfam" id="PF11698">
    <property type="entry name" value="V-ATPase_H_C"/>
    <property type="match status" value="1"/>
</dbReference>